<evidence type="ECO:0000313" key="2">
    <source>
        <dbReference type="Proteomes" id="UP001464891"/>
    </source>
</evidence>
<comment type="caution">
    <text evidence="1">The sequence shown here is derived from an EMBL/GenBank/DDBJ whole genome shotgun (WGS) entry which is preliminary data.</text>
</comment>
<dbReference type="EMBL" id="JAMPKM010000003">
    <property type="protein sequence ID" value="MEP0816882.1"/>
    <property type="molecule type" value="Genomic_DNA"/>
</dbReference>
<gene>
    <name evidence="1" type="ORF">NC998_07210</name>
</gene>
<proteinExistence type="predicted"/>
<protein>
    <submittedName>
        <fullName evidence="1">Uncharacterized protein</fullName>
    </submittedName>
</protein>
<name>A0ABV0J532_9CYAN</name>
<dbReference type="Proteomes" id="UP001464891">
    <property type="component" value="Unassembled WGS sequence"/>
</dbReference>
<sequence length="110" mass="12521">MSSSKRHCQIRFFYDWGCDSPFWCGNDAARDRFGVGPIEPEELGLSAEISEQLRSLGAWHDTALDWSDPLGPSPWPLEECERFNTAVSQLLALIRTELGDEYEIISDRDL</sequence>
<accession>A0ABV0J532</accession>
<evidence type="ECO:0000313" key="1">
    <source>
        <dbReference type="EMBL" id="MEP0816882.1"/>
    </source>
</evidence>
<organism evidence="1 2">
    <name type="scientific">Trichocoleus desertorum GB2-A4</name>
    <dbReference type="NCBI Taxonomy" id="2933944"/>
    <lineage>
        <taxon>Bacteria</taxon>
        <taxon>Bacillati</taxon>
        <taxon>Cyanobacteriota</taxon>
        <taxon>Cyanophyceae</taxon>
        <taxon>Leptolyngbyales</taxon>
        <taxon>Trichocoleusaceae</taxon>
        <taxon>Trichocoleus</taxon>
    </lineage>
</organism>
<reference evidence="1 2" key="1">
    <citation type="submission" date="2022-04" db="EMBL/GenBank/DDBJ databases">
        <title>Positive selection, recombination, and allopatry shape intraspecific diversity of widespread and dominant cyanobacteria.</title>
        <authorList>
            <person name="Wei J."/>
            <person name="Shu W."/>
            <person name="Hu C."/>
        </authorList>
    </citation>
    <scope>NUCLEOTIDE SEQUENCE [LARGE SCALE GENOMIC DNA]</scope>
    <source>
        <strain evidence="1 2">GB2-A4</strain>
    </source>
</reference>
<dbReference type="RefSeq" id="WP_199299177.1">
    <property type="nucleotide sequence ID" value="NZ_JAMPKM010000003.1"/>
</dbReference>
<keyword evidence="2" id="KW-1185">Reference proteome</keyword>